<evidence type="ECO:0000313" key="12">
    <source>
        <dbReference type="EMBL" id="KAG4411280.1"/>
    </source>
</evidence>
<comment type="subcellular location">
    <subcellularLocation>
        <location evidence="1">Secreted</location>
    </subcellularLocation>
</comment>
<keyword evidence="13" id="KW-1185">Reference proteome</keyword>
<proteinExistence type="inferred from homology"/>
<evidence type="ECO:0000256" key="5">
    <source>
        <dbReference type="ARBA" id="ARBA00022801"/>
    </source>
</evidence>
<dbReference type="GO" id="GO:0009251">
    <property type="term" value="P:glucan catabolic process"/>
    <property type="evidence" value="ECO:0007669"/>
    <property type="project" value="TreeGrafter"/>
</dbReference>
<comment type="caution">
    <text evidence="12">The sequence shown here is derived from an EMBL/GenBank/DDBJ whole genome shotgun (WGS) entry which is preliminary data.</text>
</comment>
<keyword evidence="3" id="KW-0964">Secreted</keyword>
<evidence type="ECO:0000256" key="2">
    <source>
        <dbReference type="ARBA" id="ARBA00005641"/>
    </source>
</evidence>
<evidence type="ECO:0000256" key="4">
    <source>
        <dbReference type="ARBA" id="ARBA00022729"/>
    </source>
</evidence>
<name>A0A8H7VZB6_9HELO</name>
<dbReference type="EMBL" id="JAFJYH010000497">
    <property type="protein sequence ID" value="KAG4411280.1"/>
    <property type="molecule type" value="Genomic_DNA"/>
</dbReference>
<dbReference type="Proteomes" id="UP000664132">
    <property type="component" value="Unassembled WGS sequence"/>
</dbReference>
<evidence type="ECO:0000256" key="9">
    <source>
        <dbReference type="ARBA" id="ARBA00038929"/>
    </source>
</evidence>
<dbReference type="GO" id="GO:0071555">
    <property type="term" value="P:cell wall organization"/>
    <property type="evidence" value="ECO:0007669"/>
    <property type="project" value="UniProtKB-KW"/>
</dbReference>
<accession>A0A8H7VZB6</accession>
<evidence type="ECO:0000256" key="8">
    <source>
        <dbReference type="ARBA" id="ARBA00036824"/>
    </source>
</evidence>
<dbReference type="InterPro" id="IPR001547">
    <property type="entry name" value="Glyco_hydro_5"/>
</dbReference>
<dbReference type="PANTHER" id="PTHR31297">
    <property type="entry name" value="GLUCAN ENDO-1,6-BETA-GLUCOSIDASE B"/>
    <property type="match status" value="1"/>
</dbReference>
<evidence type="ECO:0000256" key="1">
    <source>
        <dbReference type="ARBA" id="ARBA00004613"/>
    </source>
</evidence>
<dbReference type="GO" id="GO:0005576">
    <property type="term" value="C:extracellular region"/>
    <property type="evidence" value="ECO:0007669"/>
    <property type="project" value="UniProtKB-SubCell"/>
</dbReference>
<dbReference type="InterPro" id="IPR050386">
    <property type="entry name" value="Glycosyl_hydrolase_5"/>
</dbReference>
<dbReference type="SUPFAM" id="SSF51445">
    <property type="entry name" value="(Trans)glycosidases"/>
    <property type="match status" value="1"/>
</dbReference>
<dbReference type="InterPro" id="IPR017853">
    <property type="entry name" value="GH"/>
</dbReference>
<evidence type="ECO:0000259" key="11">
    <source>
        <dbReference type="Pfam" id="PF00150"/>
    </source>
</evidence>
<reference evidence="12" key="1">
    <citation type="submission" date="2021-02" db="EMBL/GenBank/DDBJ databases">
        <title>Genome sequence Cadophora malorum strain M34.</title>
        <authorList>
            <person name="Stefanovic E."/>
            <person name="Vu D."/>
            <person name="Scully C."/>
            <person name="Dijksterhuis J."/>
            <person name="Roader J."/>
            <person name="Houbraken J."/>
        </authorList>
    </citation>
    <scope>NUCLEOTIDE SEQUENCE</scope>
    <source>
        <strain evidence="12">M34</strain>
    </source>
</reference>
<dbReference type="PANTHER" id="PTHR31297:SF1">
    <property type="entry name" value="GLUCAN 1,3-BETA-GLUCOSIDASE I_II-RELATED"/>
    <property type="match status" value="1"/>
</dbReference>
<keyword evidence="5 10" id="KW-0378">Hydrolase</keyword>
<feature type="domain" description="Glycoside hydrolase family 5" evidence="11">
    <location>
        <begin position="69"/>
        <end position="308"/>
    </location>
</feature>
<dbReference type="GO" id="GO:0004338">
    <property type="term" value="F:glucan exo-1,3-beta-glucosidase activity"/>
    <property type="evidence" value="ECO:0007669"/>
    <property type="project" value="UniProtKB-EC"/>
</dbReference>
<keyword evidence="7" id="KW-0961">Cell wall biogenesis/degradation</keyword>
<dbReference type="Gene3D" id="3.20.20.80">
    <property type="entry name" value="Glycosidases"/>
    <property type="match status" value="1"/>
</dbReference>
<evidence type="ECO:0000256" key="3">
    <source>
        <dbReference type="ARBA" id="ARBA00022525"/>
    </source>
</evidence>
<sequence length="376" mass="42426">MSQGSFIAQPGYLDWRKFKANGVNLGSWFCLEHYMIPEFFTTHGKGAEDEWTLCRNQDDKIGAILEDHYNSFFTESDIDTFAAAGVNLLRIPTTYAAWIVAPGSPHYHGTQLQVLKRIATYAIEKYDMHIILDLHSLPGGVNWLEIGEAIGHGDWFYNKTNLELSYQAVKAVIQFIQSSGHVGSYTLAPVNEAVDSKDLRTFGTDLALSPKAADWLLKYFLGTIERVEAVDPNIPVMLQDSFRGEAFWAPQLPRSANVVIDTHHYYFAGRSLDLEKVPAVMVEDAKSAAGTGTFPVLIGEWSLEAEFNNKLELRKKVFDAGRYLFDRYVQGSCFWAGKVLSAEKIRGEGVRRDYWSYSHLIKDGVIQPVDPNFKYE</sequence>
<dbReference type="AlphaFoldDB" id="A0A8H7VZB6"/>
<dbReference type="OrthoDB" id="1887033at2759"/>
<dbReference type="GO" id="GO:0009986">
    <property type="term" value="C:cell surface"/>
    <property type="evidence" value="ECO:0007669"/>
    <property type="project" value="TreeGrafter"/>
</dbReference>
<dbReference type="EC" id="3.2.1.58" evidence="9"/>
<evidence type="ECO:0000256" key="6">
    <source>
        <dbReference type="ARBA" id="ARBA00023295"/>
    </source>
</evidence>
<keyword evidence="6 10" id="KW-0326">Glycosidase</keyword>
<dbReference type="Pfam" id="PF00150">
    <property type="entry name" value="Cellulase"/>
    <property type="match status" value="1"/>
</dbReference>
<comment type="catalytic activity">
    <reaction evidence="8">
        <text>Successive hydrolysis of beta-D-glucose units from the non-reducing ends of (1-&gt;3)-beta-D-glucans, releasing alpha-glucose.</text>
        <dbReference type="EC" id="3.2.1.58"/>
    </reaction>
</comment>
<organism evidence="12 13">
    <name type="scientific">Cadophora malorum</name>
    <dbReference type="NCBI Taxonomy" id="108018"/>
    <lineage>
        <taxon>Eukaryota</taxon>
        <taxon>Fungi</taxon>
        <taxon>Dikarya</taxon>
        <taxon>Ascomycota</taxon>
        <taxon>Pezizomycotina</taxon>
        <taxon>Leotiomycetes</taxon>
        <taxon>Helotiales</taxon>
        <taxon>Ploettnerulaceae</taxon>
        <taxon>Cadophora</taxon>
    </lineage>
</organism>
<evidence type="ECO:0000313" key="13">
    <source>
        <dbReference type="Proteomes" id="UP000664132"/>
    </source>
</evidence>
<gene>
    <name evidence="12" type="ORF">IFR04_015585</name>
</gene>
<evidence type="ECO:0000256" key="7">
    <source>
        <dbReference type="ARBA" id="ARBA00023316"/>
    </source>
</evidence>
<evidence type="ECO:0000256" key="10">
    <source>
        <dbReference type="RuleBase" id="RU361153"/>
    </source>
</evidence>
<comment type="similarity">
    <text evidence="2 10">Belongs to the glycosyl hydrolase 5 (cellulase A) family.</text>
</comment>
<keyword evidence="4" id="KW-0732">Signal</keyword>
<protein>
    <recommendedName>
        <fullName evidence="9">glucan 1,3-beta-glucosidase</fullName>
        <ecNumber evidence="9">3.2.1.58</ecNumber>
    </recommendedName>
</protein>